<evidence type="ECO:0000256" key="2">
    <source>
        <dbReference type="ARBA" id="ARBA00004623"/>
    </source>
</evidence>
<feature type="compositionally biased region" description="Polar residues" evidence="12">
    <location>
        <begin position="1481"/>
        <end position="1496"/>
    </location>
</feature>
<dbReference type="Proteomes" id="UP000822476">
    <property type="component" value="Unassembled WGS sequence"/>
</dbReference>
<proteinExistence type="inferred from homology"/>
<reference evidence="13" key="1">
    <citation type="submission" date="2019-07" db="EMBL/GenBank/DDBJ databases">
        <title>Annotation for the trematode Paragonimus miyazaki's.</title>
        <authorList>
            <person name="Choi Y.-J."/>
        </authorList>
    </citation>
    <scope>NUCLEOTIDE SEQUENCE</scope>
    <source>
        <strain evidence="13">Japan</strain>
    </source>
</reference>
<accession>A0A8S9YZP4</accession>
<evidence type="ECO:0000256" key="1">
    <source>
        <dbReference type="ARBA" id="ARBA00004406"/>
    </source>
</evidence>
<comment type="caution">
    <text evidence="13">The sequence shown here is derived from an EMBL/GenBank/DDBJ whole genome shotgun (WGS) entry which is preliminary data.</text>
</comment>
<dbReference type="PANTHER" id="PTHR13190">
    <property type="entry name" value="AUTOPHAGY-RELATED 2, ISOFORM A"/>
    <property type="match status" value="1"/>
</dbReference>
<comment type="catalytic activity">
    <reaction evidence="11">
        <text>a 1,2-diacyl-sn-glycero-3-phosphoethanolamine(in) = a 1,2-diacyl-sn-glycero-3-phosphoethanolamine(out)</text>
        <dbReference type="Rhea" id="RHEA:38895"/>
        <dbReference type="ChEBI" id="CHEBI:64612"/>
    </reaction>
</comment>
<dbReference type="GO" id="GO:0034727">
    <property type="term" value="P:piecemeal microautophagy of the nucleus"/>
    <property type="evidence" value="ECO:0007669"/>
    <property type="project" value="TreeGrafter"/>
</dbReference>
<feature type="region of interest" description="Disordered" evidence="12">
    <location>
        <begin position="1439"/>
        <end position="1461"/>
    </location>
</feature>
<keyword evidence="14" id="KW-1185">Reference proteome</keyword>
<feature type="region of interest" description="Disordered" evidence="12">
    <location>
        <begin position="569"/>
        <end position="601"/>
    </location>
</feature>
<sequence length="2106" mass="231080">MNSQPTAPIAGTVSNHSFRIDLAYCRIEMDLSLLDRIHRITDAIVAASEAVTKFLPLNLLTSVNGMPWWRDEEKKEPTNTRHVAFANFSRNLEEGISFQPPLRSHHVGASSLKQPFSFLEPTVPKPAMCTTFDHLDLAGSFDLNIFCLGLEVVLRFPIPLEAVKLTAPQNLSDLRTKLWNTGIPLWIDKPDSISGTSGLLLSDPDVSPSTRVGLAWWRRTLRPEYLRIILAKLTFGYRTPRIAANTADDPPNKPTPSHAMRRSVGGEIPDVRSGVYSDRRTANVSDVGQDVKDREPQLKVTLRLLTVYVANDSSKLQSSPFLQLTAQNTTSDLITVSVHLAPLGRQELVEQQPDVATKLDDLSETSPVFSFSNERFQMGIDLVSLDNPVKHVGPSAPFGGQPSGRPVEWSLWKRTGPKQNPRTPFVIRRSFLQDAPKAHAKQTTYYPGDVNHMAFYRRSASMNTRYAVLCRISTAVIHVDNKQTMDVVYLRLMYDLLLWTSLLPNDRRLRATLTRLRCASSACPESDHRYWFLSDPAPLSFIYAHPEAAKQAAALEANSVHGATARPHGGLHFLPLGDSEDEGDGFQDGQPESDADEDDFDAGLDSIRSRVRNGHRQSAADLHFGYPLESRARSDRKSPHAYNKATNFGQRPSRKKLQIGHFVPRLSDDEDDDENSAYSTTSIDTTVQKQSSFCVQLDLDSVEMHVALPSSVSAQISQDNAVLIKASAVIVFLEANHDGAPNVNYATTELGTFEILFTANPHAKPTAPHPCGPQEEATSSLWWPGLVHFSWTGAGYPLSHSQFSDTDSGVPTNGPMLTFAVRHCQIEHSIATAKTPVYRDEFSCTLRLQDTCLVHWPDLEHTVCAVEADSGLPNWLSHLLHVLQTPSVSVITQLLPGYQLPDTLLIQHIHLEHIALTWSLPEDHTFPVPVRHVPKLTSQIKSIRAIVGCESVSITVNTASETGSASASTSTSPPGTLLLAFLSNATVFLCPIYIKTTPALPLLERFTSQPSQFVSWLNSLCLTDCVCVADLDHLEMRCFSDPIRITQTHGTEAVVSSNTRVDVRSTNNLVRLHTCADSLVALQLLVEALTVSNRCCSCGNVGCCAVMAAGSTANASGVVTPSSVPSPQMTPQAHGLRARLISPARVIGRPPVPGHSFSPHRQVAHRNSFDSSVANGSTSSVEDLLHGAISDVELPGSSPSNKRLVHRNLPPVLNMHRKGCVLSSSPSEVIPDSTIVLEKHRSPEPRPCRTPHSDQQRKTKCPVITSRVNRRSDRYPHSPEVPSAPWNANLQTGSPPSSSSESSPNEFIIVKPSMVPSRLPLPSSPSVEFKWLVPPGDTNNFDLTVPSFEVREDHYHLPAVSAYNVRGTKNRMHHLFTDPPSVYPRFDWALTLYNFSLEWNLYGGTDLLTPENDLAQLTSVGNQTATSDPTKDRIHVVTDAHRKSSKTPSPRLPTASEANTKRTYRFRHDVSAVASLTGTKSSTDLRTTANPEQTSFPKKENAVGASVRRRKPVSSKDLYSKGGRYRDSSKCVCLRLGNVYFRRATFPRLATGSFGPSNSLSCDPAGRYILNVGSLIILDRVVSSKINQLLYSYRVSATRPSVPHSTDTPMFRMALVCWRVAPDSAVLTQPATNNTHQEESVSSASSEVTASAESCLSDSTAMNPARDDEAEDCELELEAKISCQPLRINLDQNTLQFLEGFQQLFTSLSIQSGQSNPSSFSSQPLTVPVHADFQSPSRSSTPTSRATRHPSSPLQGSPSARAAPSNLHSASKRMTTEGMSASGRPGLFIRKVTFYPDLPIRLDYHGRHLDLTGGSVHGFLRMLLQLHNAELVIPRRVYQRGYPTLDRLLEEVVADMRTTICAQLPQLLATSIGPMHEVTQFLMGLWDLIYQPVQSLYHGSRASSNSSTGDMLKPYWHTADLDLSAYDPSLTGTQQQQSTALVAPSVGAGGFIHGLRSGTRSFSTSTLWATLQLTIQGVRAVQSIAETAYDLVTPGPALRSRQLRLRQPADMREGFGNAMSAVSRGFQMVTEDLLGAAHTQSEVELLGYKGPVGVVGDVLRQIPPTVVAPLVTGCEVTANILGGLRNQLRPEAKLEDEQKWKDTHGL</sequence>
<comment type="subcellular location">
    <subcellularLocation>
        <location evidence="1">Endoplasmic reticulum membrane</location>
        <topology evidence="1">Peripheral membrane protein</topology>
    </subcellularLocation>
    <subcellularLocation>
        <location evidence="2">Preautophagosomal structure membrane</location>
        <topology evidence="2">Peripheral membrane protein</topology>
    </subcellularLocation>
</comment>
<feature type="compositionally biased region" description="Low complexity" evidence="12">
    <location>
        <begin position="1294"/>
        <end position="1304"/>
    </location>
</feature>
<protein>
    <recommendedName>
        <fullName evidence="4">Autophagy-related protein 2</fullName>
    </recommendedName>
</protein>
<dbReference type="GO" id="GO:0061709">
    <property type="term" value="P:reticulophagy"/>
    <property type="evidence" value="ECO:0007669"/>
    <property type="project" value="TreeGrafter"/>
</dbReference>
<feature type="region of interest" description="Disordered" evidence="12">
    <location>
        <begin position="622"/>
        <end position="650"/>
    </location>
</feature>
<dbReference type="PANTHER" id="PTHR13190:SF1">
    <property type="entry name" value="AUTOPHAGY-RELATED 2, ISOFORM A"/>
    <property type="match status" value="1"/>
</dbReference>
<dbReference type="GO" id="GO:0043495">
    <property type="term" value="F:protein-membrane adaptor activity"/>
    <property type="evidence" value="ECO:0007669"/>
    <property type="project" value="TreeGrafter"/>
</dbReference>
<dbReference type="GO" id="GO:0000422">
    <property type="term" value="P:autophagy of mitochondrion"/>
    <property type="evidence" value="ECO:0007669"/>
    <property type="project" value="TreeGrafter"/>
</dbReference>
<evidence type="ECO:0000313" key="13">
    <source>
        <dbReference type="EMBL" id="KAF7258720.1"/>
    </source>
</evidence>
<name>A0A8S9YZP4_9TREM</name>
<dbReference type="GO" id="GO:0061723">
    <property type="term" value="P:glycophagy"/>
    <property type="evidence" value="ECO:0007669"/>
    <property type="project" value="TreeGrafter"/>
</dbReference>
<feature type="region of interest" description="Disordered" evidence="12">
    <location>
        <begin position="1481"/>
        <end position="1519"/>
    </location>
</feature>
<evidence type="ECO:0000256" key="8">
    <source>
        <dbReference type="ARBA" id="ARBA00023055"/>
    </source>
</evidence>
<feature type="compositionally biased region" description="Low complexity" evidence="12">
    <location>
        <begin position="1735"/>
        <end position="1753"/>
    </location>
</feature>
<dbReference type="EMBL" id="JTDE01001566">
    <property type="protein sequence ID" value="KAF7258720.1"/>
    <property type="molecule type" value="Genomic_DNA"/>
</dbReference>
<comment type="similarity">
    <text evidence="3">Belongs to the ATG2 family.</text>
</comment>
<dbReference type="GO" id="GO:0000045">
    <property type="term" value="P:autophagosome assembly"/>
    <property type="evidence" value="ECO:0007669"/>
    <property type="project" value="TreeGrafter"/>
</dbReference>
<evidence type="ECO:0000256" key="5">
    <source>
        <dbReference type="ARBA" id="ARBA00022448"/>
    </source>
</evidence>
<feature type="region of interest" description="Disordered" evidence="12">
    <location>
        <begin position="244"/>
        <end position="270"/>
    </location>
</feature>
<evidence type="ECO:0000256" key="7">
    <source>
        <dbReference type="ARBA" id="ARBA00023006"/>
    </source>
</evidence>
<dbReference type="GO" id="GO:0034045">
    <property type="term" value="C:phagophore assembly site membrane"/>
    <property type="evidence" value="ECO:0007669"/>
    <property type="project" value="UniProtKB-SubCell"/>
</dbReference>
<gene>
    <name evidence="13" type="ORF">EG68_06058</name>
</gene>
<feature type="compositionally biased region" description="Acidic residues" evidence="12">
    <location>
        <begin position="578"/>
        <end position="601"/>
    </location>
</feature>
<evidence type="ECO:0000256" key="10">
    <source>
        <dbReference type="ARBA" id="ARBA00024479"/>
    </source>
</evidence>
<evidence type="ECO:0000256" key="11">
    <source>
        <dbReference type="ARBA" id="ARBA00024615"/>
    </source>
</evidence>
<keyword evidence="5" id="KW-0813">Transport</keyword>
<evidence type="ECO:0000256" key="12">
    <source>
        <dbReference type="SAM" id="MobiDB-lite"/>
    </source>
</evidence>
<dbReference type="GO" id="GO:0032266">
    <property type="term" value="F:phosphatidylinositol-3-phosphate binding"/>
    <property type="evidence" value="ECO:0007669"/>
    <property type="project" value="TreeGrafter"/>
</dbReference>
<feature type="region of interest" description="Disordered" evidence="12">
    <location>
        <begin position="1222"/>
        <end position="1304"/>
    </location>
</feature>
<comment type="catalytic activity">
    <reaction evidence="10">
        <text>a 1,2-diacyl-sn-glycero-3-phospho-L-serine(in) = a 1,2-diacyl-sn-glycero-3-phospho-L-serine(out)</text>
        <dbReference type="Rhea" id="RHEA:38663"/>
        <dbReference type="ChEBI" id="CHEBI:57262"/>
    </reaction>
</comment>
<evidence type="ECO:0000256" key="4">
    <source>
        <dbReference type="ARBA" id="ARBA00018070"/>
    </source>
</evidence>
<keyword evidence="6" id="KW-0256">Endoplasmic reticulum</keyword>
<dbReference type="OrthoDB" id="18982at2759"/>
<keyword evidence="8" id="KW-0445">Lipid transport</keyword>
<dbReference type="GO" id="GO:0061908">
    <property type="term" value="C:phagophore"/>
    <property type="evidence" value="ECO:0007669"/>
    <property type="project" value="TreeGrafter"/>
</dbReference>
<dbReference type="GO" id="GO:0006869">
    <property type="term" value="P:lipid transport"/>
    <property type="evidence" value="ECO:0007669"/>
    <property type="project" value="UniProtKB-KW"/>
</dbReference>
<evidence type="ECO:0000256" key="6">
    <source>
        <dbReference type="ARBA" id="ARBA00022824"/>
    </source>
</evidence>
<feature type="compositionally biased region" description="Polar residues" evidence="12">
    <location>
        <begin position="1766"/>
        <end position="1779"/>
    </location>
</feature>
<dbReference type="InterPro" id="IPR026849">
    <property type="entry name" value="ATG2"/>
</dbReference>
<evidence type="ECO:0000256" key="9">
    <source>
        <dbReference type="ARBA" id="ARBA00023136"/>
    </source>
</evidence>
<keyword evidence="9" id="KW-0472">Membrane</keyword>
<feature type="compositionally biased region" description="Basic and acidic residues" evidence="12">
    <location>
        <begin position="1237"/>
        <end position="1257"/>
    </location>
</feature>
<dbReference type="GO" id="GO:0005789">
    <property type="term" value="C:endoplasmic reticulum membrane"/>
    <property type="evidence" value="ECO:0007669"/>
    <property type="project" value="UniProtKB-SubCell"/>
</dbReference>
<evidence type="ECO:0000256" key="3">
    <source>
        <dbReference type="ARBA" id="ARBA00009714"/>
    </source>
</evidence>
<feature type="region of interest" description="Disordered" evidence="12">
    <location>
        <begin position="1730"/>
        <end position="1780"/>
    </location>
</feature>
<keyword evidence="7" id="KW-0072">Autophagy</keyword>
<organism evidence="13 14">
    <name type="scientific">Paragonimus skrjabini miyazakii</name>
    <dbReference type="NCBI Taxonomy" id="59628"/>
    <lineage>
        <taxon>Eukaryota</taxon>
        <taxon>Metazoa</taxon>
        <taxon>Spiralia</taxon>
        <taxon>Lophotrochozoa</taxon>
        <taxon>Platyhelminthes</taxon>
        <taxon>Trematoda</taxon>
        <taxon>Digenea</taxon>
        <taxon>Plagiorchiida</taxon>
        <taxon>Troglotremata</taxon>
        <taxon>Troglotrematidae</taxon>
        <taxon>Paragonimus</taxon>
    </lineage>
</organism>
<evidence type="ECO:0000313" key="14">
    <source>
        <dbReference type="Proteomes" id="UP000822476"/>
    </source>
</evidence>